<protein>
    <submittedName>
        <fullName evidence="4">TnsA endonuclease</fullName>
    </submittedName>
</protein>
<dbReference type="EMBL" id="CCCS020000023">
    <property type="protein sequence ID" value="CDQ09705.1"/>
    <property type="molecule type" value="Genomic_DNA"/>
</dbReference>
<feature type="domain" description="TnsA endonuclease N-terminal" evidence="3">
    <location>
        <begin position="77"/>
        <end position="171"/>
    </location>
</feature>
<name>A0A060UMK5_9PROT</name>
<feature type="domain" description="TnsA endonuclease C-terminal" evidence="2">
    <location>
        <begin position="173"/>
        <end position="255"/>
    </location>
</feature>
<dbReference type="AlphaFoldDB" id="A0A060UMK5"/>
<dbReference type="CDD" id="cd22362">
    <property type="entry name" value="TnsA_endonuclease-like"/>
    <property type="match status" value="1"/>
</dbReference>
<organism evidence="4">
    <name type="scientific">Acidithiobacillus ferrivorans</name>
    <dbReference type="NCBI Taxonomy" id="160808"/>
    <lineage>
        <taxon>Bacteria</taxon>
        <taxon>Pseudomonadati</taxon>
        <taxon>Pseudomonadota</taxon>
        <taxon>Acidithiobacillia</taxon>
        <taxon>Acidithiobacillales</taxon>
        <taxon>Acidithiobacillaceae</taxon>
        <taxon>Acidithiobacillus</taxon>
    </lineage>
</organism>
<reference evidence="4" key="2">
    <citation type="submission" date="2014-07" db="EMBL/GenBank/DDBJ databases">
        <title>Initial genome analysis of the psychrotolerant acidophile Acidithiobacillus ferrivorans CF27: insights into iron and sulfur oxidation pathways and into biofilm formation.</title>
        <authorList>
            <person name="Talla E."/>
            <person name="Hedrich S."/>
            <person name="Mangenot S."/>
            <person name="Ji B."/>
            <person name="Johnson D.B."/>
            <person name="Barbe V."/>
            <person name="Bonnefoy V."/>
        </authorList>
    </citation>
    <scope>NUCLEOTIDE SEQUENCE [LARGE SCALE GENOMIC DNA]</scope>
    <source>
        <strain evidence="4">CF27</strain>
    </source>
</reference>
<evidence type="ECO:0000259" key="3">
    <source>
        <dbReference type="Pfam" id="PF08722"/>
    </source>
</evidence>
<evidence type="ECO:0000259" key="2">
    <source>
        <dbReference type="Pfam" id="PF08721"/>
    </source>
</evidence>
<dbReference type="Pfam" id="PF08721">
    <property type="entry name" value="Tn7_Tnp_TnsA_C"/>
    <property type="match status" value="1"/>
</dbReference>
<dbReference type="Pfam" id="PF08722">
    <property type="entry name" value="Tn7_TnsA-like_N"/>
    <property type="match status" value="1"/>
</dbReference>
<dbReference type="InterPro" id="IPR011335">
    <property type="entry name" value="Restrct_endonuc-II-like"/>
</dbReference>
<dbReference type="RefSeq" id="WP_035191979.1">
    <property type="nucleotide sequence ID" value="NZ_CCCS020000023.1"/>
</dbReference>
<keyword evidence="4" id="KW-0378">Hydrolase</keyword>
<reference evidence="4" key="1">
    <citation type="submission" date="2014-03" db="EMBL/GenBank/DDBJ databases">
        <authorList>
            <person name="Genoscope - CEA"/>
        </authorList>
    </citation>
    <scope>NUCLEOTIDE SEQUENCE [LARGE SCALE GENOMIC DNA]</scope>
    <source>
        <strain evidence="4">CF27</strain>
    </source>
</reference>
<evidence type="ECO:0000313" key="6">
    <source>
        <dbReference type="Proteomes" id="UP000193925"/>
    </source>
</evidence>
<dbReference type="GO" id="GO:0004519">
    <property type="term" value="F:endonuclease activity"/>
    <property type="evidence" value="ECO:0007669"/>
    <property type="project" value="UniProtKB-KW"/>
</dbReference>
<feature type="compositionally biased region" description="Basic and acidic residues" evidence="1">
    <location>
        <begin position="16"/>
        <end position="28"/>
    </location>
</feature>
<sequence length="281" mass="31542">MSKGSRKSESGAIARRLKEGRGQGREKSYKPWLTVRDVPSRGLSVRIKGRKTGRVHHLLSQLELSYFLMLDDIRASCVMDIREQFPLTPIETTLEIADMLSIPHPKDPKTGEPIVMTTDFLVIVTSADGERRLARTLKPSADLGSPRVIEKFEIERTYWETQGVDWGIVTEREIPQSLVGNLRSLQGCWDTDNLPAVAVPQIERIEAELHRALSDKSIPLFQAALDCDGRLGFENGTSLAVAKYLIATRRWDIDLHQPIKTEENLHILVRGHGSTEMAPEG</sequence>
<keyword evidence="4" id="KW-0255">Endonuclease</keyword>
<evidence type="ECO:0000256" key="1">
    <source>
        <dbReference type="SAM" id="MobiDB-lite"/>
    </source>
</evidence>
<dbReference type="GO" id="GO:0003676">
    <property type="term" value="F:nucleic acid binding"/>
    <property type="evidence" value="ECO:0007669"/>
    <property type="project" value="InterPro"/>
</dbReference>
<dbReference type="EMBL" id="LT841305">
    <property type="protein sequence ID" value="SMH66482.1"/>
    <property type="molecule type" value="Genomic_DNA"/>
</dbReference>
<dbReference type="InterPro" id="IPR014833">
    <property type="entry name" value="TnsA_N"/>
</dbReference>
<dbReference type="InterPro" id="IPR014832">
    <property type="entry name" value="TnsA_C"/>
</dbReference>
<evidence type="ECO:0000313" key="5">
    <source>
        <dbReference type="EMBL" id="SMH66482.1"/>
    </source>
</evidence>
<accession>A0A060UMK5</accession>
<keyword evidence="4" id="KW-0540">Nuclease</keyword>
<feature type="region of interest" description="Disordered" evidence="1">
    <location>
        <begin position="1"/>
        <end position="28"/>
    </location>
</feature>
<dbReference type="Gene3D" id="3.40.1350.10">
    <property type="match status" value="1"/>
</dbReference>
<reference evidence="5 6" key="3">
    <citation type="submission" date="2017-03" db="EMBL/GenBank/DDBJ databases">
        <authorList>
            <person name="Regsiter A."/>
            <person name="William W."/>
        </authorList>
    </citation>
    <scope>NUCLEOTIDE SEQUENCE [LARGE SCALE GENOMIC DNA]</scope>
    <source>
        <strain evidence="5">PRJEB5721</strain>
    </source>
</reference>
<keyword evidence="6" id="KW-1185">Reference proteome</keyword>
<dbReference type="InterPro" id="IPR036388">
    <property type="entry name" value="WH-like_DNA-bd_sf"/>
</dbReference>
<dbReference type="InterPro" id="IPR011856">
    <property type="entry name" value="tRNA_endonuc-like_dom_sf"/>
</dbReference>
<dbReference type="Gene3D" id="1.10.10.10">
    <property type="entry name" value="Winged helix-like DNA-binding domain superfamily/Winged helix DNA-binding domain"/>
    <property type="match status" value="1"/>
</dbReference>
<gene>
    <name evidence="5" type="ORF">AFERRI_30214</name>
    <name evidence="4" type="ORF">AFERRI_30351</name>
</gene>
<dbReference type="SUPFAM" id="SSF52980">
    <property type="entry name" value="Restriction endonuclease-like"/>
    <property type="match status" value="1"/>
</dbReference>
<proteinExistence type="predicted"/>
<evidence type="ECO:0000313" key="4">
    <source>
        <dbReference type="EMBL" id="CDQ09705.1"/>
    </source>
</evidence>
<dbReference type="Proteomes" id="UP000193925">
    <property type="component" value="Chromosome AFERRI"/>
</dbReference>